<feature type="chain" id="PRO_5022955433" evidence="1">
    <location>
        <begin position="35"/>
        <end position="918"/>
    </location>
</feature>
<accession>A0A5C6B3N4</accession>
<dbReference type="PROSITE" id="PS51257">
    <property type="entry name" value="PROKAR_LIPOPROTEIN"/>
    <property type="match status" value="1"/>
</dbReference>
<dbReference type="EMBL" id="SJPN01000002">
    <property type="protein sequence ID" value="TWU06367.1"/>
    <property type="molecule type" value="Genomic_DNA"/>
</dbReference>
<reference evidence="2 3" key="1">
    <citation type="submission" date="2019-02" db="EMBL/GenBank/DDBJ databases">
        <title>Deep-cultivation of Planctomycetes and their phenomic and genomic characterization uncovers novel biology.</title>
        <authorList>
            <person name="Wiegand S."/>
            <person name="Jogler M."/>
            <person name="Boedeker C."/>
            <person name="Pinto D."/>
            <person name="Vollmers J."/>
            <person name="Rivas-Marin E."/>
            <person name="Kohn T."/>
            <person name="Peeters S.H."/>
            <person name="Heuer A."/>
            <person name="Rast P."/>
            <person name="Oberbeckmann S."/>
            <person name="Bunk B."/>
            <person name="Jeske O."/>
            <person name="Meyerdierks A."/>
            <person name="Storesund J.E."/>
            <person name="Kallscheuer N."/>
            <person name="Luecker S."/>
            <person name="Lage O.M."/>
            <person name="Pohl T."/>
            <person name="Merkel B.J."/>
            <person name="Hornburger P."/>
            <person name="Mueller R.-W."/>
            <person name="Bruemmer F."/>
            <person name="Labrenz M."/>
            <person name="Spormann A.M."/>
            <person name="Op Den Camp H."/>
            <person name="Overmann J."/>
            <person name="Amann R."/>
            <person name="Jetten M.S.M."/>
            <person name="Mascher T."/>
            <person name="Medema M.H."/>
            <person name="Devos D.P."/>
            <person name="Kaster A.-K."/>
            <person name="Ovreas L."/>
            <person name="Rohde M."/>
            <person name="Galperin M.Y."/>
            <person name="Jogler C."/>
        </authorList>
    </citation>
    <scope>NUCLEOTIDE SEQUENCE [LARGE SCALE GENOMIC DNA]</scope>
    <source>
        <strain evidence="2 3">Pla52n</strain>
    </source>
</reference>
<gene>
    <name evidence="2" type="ORF">Pla52n_20880</name>
</gene>
<dbReference type="NCBIfam" id="NF038032">
    <property type="entry name" value="CehA_McbA_metalo"/>
    <property type="match status" value="1"/>
</dbReference>
<name>A0A5C6B3N4_9BACT</name>
<dbReference type="Proteomes" id="UP000320176">
    <property type="component" value="Unassembled WGS sequence"/>
</dbReference>
<evidence type="ECO:0000256" key="1">
    <source>
        <dbReference type="SAM" id="SignalP"/>
    </source>
</evidence>
<sequence precursor="true">MPNRNRYRHIRFLPTVVVLTVLSCCHLFDMAASAHEGHTSVPANSSSEKAPLSRRVAEADQYFQLFTTLVAQWPNVLKDELIAQAVAEHQVVHGNPGAMPMESLRSKRTELCRRLENLLPAIHVDWNESSVSLRDTDSPLRICRSLTSPLLTIIHNHGDQDLTLRAVPIHSYADEQPPNYVRVAAGSEMTLLTSLCPEQKSESLDRLEISLEQPPGEGSRRSISVPVTVVEPAVIRGIVREGDRDVPGRVTVQCQDGVCRYGGEFATHSTFTDKPIIYPPIGTWQKTTFFYTAGRFEMKVPPGRTSVEVQRGFEHLPSKVEMDLNAGEIRELELECNRIVDMAEQGWISGDTHVHWVTNAWNVDEPLELLAMVQRAEDLRVANNLTLLQRYANQAFIKPSQSSMGPVAEFSNSQFHVQMGEEYRNEDLYGHLCFLNIDWLVQPIGTGSIIAGPDSLDYPINRTAIDACRDQGGISIEAHGTGGNKDVPVNVIHNATDSLDQMEPEMYYRLLDCGFRLPLTNGSDHPARTLGIARAYVKVDGPFTYAKWIEGIRRGRTFTTSGPLLFLNVNDAEIGDVIHTGATDNLRIKAKVISRHPIGRFQIVSNGKVLAEKVIDGLTSEIELSIAASESRWIVARCSNRTDGRSEFGFGDFNVITGPGVAHTSPVYVQVDARPRLDPAAAQYWAERMRMHAVEIAAKGRFANVAQQDEAVDYIEQGVAMFRSLGQQTRSARSRDESLQEAKERLANVVRRFGNTRETESVLRAISECDSQRTLSDALAPLTWLAASVNPESRVKISAKRERIELLQGRPQRFLIQLENTAGITAPLGIQAIDITADPPQAATWCDIRVIDSPFSSVYCTGAVDEFKVVEILVHEEGLREVRLVADVGQGTQDLGFRATADIQIHAEPRRAHQSVEN</sequence>
<dbReference type="OrthoDB" id="9812921at2"/>
<evidence type="ECO:0000313" key="2">
    <source>
        <dbReference type="EMBL" id="TWU06367.1"/>
    </source>
</evidence>
<dbReference type="AlphaFoldDB" id="A0A5C6B3N4"/>
<protein>
    <submittedName>
        <fullName evidence="2">Uncharacterized protein</fullName>
    </submittedName>
</protein>
<feature type="signal peptide" evidence="1">
    <location>
        <begin position="1"/>
        <end position="34"/>
    </location>
</feature>
<keyword evidence="3" id="KW-1185">Reference proteome</keyword>
<dbReference type="RefSeq" id="WP_146519454.1">
    <property type="nucleotide sequence ID" value="NZ_CP151726.1"/>
</dbReference>
<comment type="caution">
    <text evidence="2">The sequence shown here is derived from an EMBL/GenBank/DDBJ whole genome shotgun (WGS) entry which is preliminary data.</text>
</comment>
<proteinExistence type="predicted"/>
<keyword evidence="1" id="KW-0732">Signal</keyword>
<organism evidence="2 3">
    <name type="scientific">Stieleria varia</name>
    <dbReference type="NCBI Taxonomy" id="2528005"/>
    <lineage>
        <taxon>Bacteria</taxon>
        <taxon>Pseudomonadati</taxon>
        <taxon>Planctomycetota</taxon>
        <taxon>Planctomycetia</taxon>
        <taxon>Pirellulales</taxon>
        <taxon>Pirellulaceae</taxon>
        <taxon>Stieleria</taxon>
    </lineage>
</organism>
<evidence type="ECO:0000313" key="3">
    <source>
        <dbReference type="Proteomes" id="UP000320176"/>
    </source>
</evidence>